<dbReference type="EMBL" id="MLYV02000450">
    <property type="protein sequence ID" value="PSR94463.1"/>
    <property type="molecule type" value="Genomic_DNA"/>
</dbReference>
<evidence type="ECO:0000313" key="2">
    <source>
        <dbReference type="EMBL" id="PSR94463.1"/>
    </source>
</evidence>
<proteinExistence type="predicted"/>
<name>A0A2R6PNH9_9APHY</name>
<comment type="caution">
    <text evidence="2">The sequence shown here is derived from an EMBL/GenBank/DDBJ whole genome shotgun (WGS) entry which is preliminary data.</text>
</comment>
<feature type="region of interest" description="Disordered" evidence="1">
    <location>
        <begin position="1"/>
        <end position="38"/>
    </location>
</feature>
<feature type="compositionally biased region" description="Polar residues" evidence="1">
    <location>
        <begin position="1"/>
        <end position="10"/>
    </location>
</feature>
<feature type="compositionally biased region" description="Polar residues" evidence="1">
    <location>
        <begin position="247"/>
        <end position="262"/>
    </location>
</feature>
<feature type="compositionally biased region" description="Basic and acidic residues" evidence="1">
    <location>
        <begin position="331"/>
        <end position="352"/>
    </location>
</feature>
<sequence>MASAPSTPTRQGVLFRTRPMPGAEPSTPVTPRRAPSPRHSCTQDCCGAVMKAEKIRLLLAHSKEDILDGLQIPDGLNLEYVPAWPEYTRPFRFICDKSLYLRKYALGDLPTVCPNCGDALFLNIGRRPDMAGCFIINCTRSGCPYFLMPDQIPPCPANIREIREARKQAMQAQLPRFLEKQLEEESGGLESAQHDGNPPDGSPVKKGRKTSSKVCQACKDSGSTSVKARGSPLKTSRKSSTKARPSAPSTPSGSSKRATSGRNPLLTPNPIDMDPMNYESSGEELPSPRMLIADFSRAIADGTPSRKHKGAIRPLQEATDSQSPSKKGKGKDKVGRMADDKEKADEESRKKRRVEETILVLDSDEEQYWQQVDSQIFEAYPEVHMSGWSTPTKALAPSQEKKQMAAAAITARESSGTDVSTSSDSTAGDLTCIKYPPKGELDLRVVVWSEFKAMIVVERNIPATFRFMDLKATSEMLQIKPTTMLKVWSETQSDWVWVRCDEIMTMLKGRFSLLVRRDSVTWLNSKQFSKEWRRLTKGVRALDEFE</sequence>
<protein>
    <submittedName>
        <fullName evidence="2">Uncharacterized protein</fullName>
    </submittedName>
</protein>
<evidence type="ECO:0000313" key="3">
    <source>
        <dbReference type="Proteomes" id="UP000186601"/>
    </source>
</evidence>
<organism evidence="2 3">
    <name type="scientific">Hermanssonia centrifuga</name>
    <dbReference type="NCBI Taxonomy" id="98765"/>
    <lineage>
        <taxon>Eukaryota</taxon>
        <taxon>Fungi</taxon>
        <taxon>Dikarya</taxon>
        <taxon>Basidiomycota</taxon>
        <taxon>Agaricomycotina</taxon>
        <taxon>Agaricomycetes</taxon>
        <taxon>Polyporales</taxon>
        <taxon>Meruliaceae</taxon>
        <taxon>Hermanssonia</taxon>
    </lineage>
</organism>
<dbReference type="AlphaFoldDB" id="A0A2R6PNH9"/>
<dbReference type="Proteomes" id="UP000186601">
    <property type="component" value="Unassembled WGS sequence"/>
</dbReference>
<evidence type="ECO:0000256" key="1">
    <source>
        <dbReference type="SAM" id="MobiDB-lite"/>
    </source>
</evidence>
<accession>A0A2R6PNH9</accession>
<feature type="region of interest" description="Disordered" evidence="1">
    <location>
        <begin position="184"/>
        <end position="352"/>
    </location>
</feature>
<gene>
    <name evidence="2" type="ORF">PHLCEN_2v4449</name>
</gene>
<keyword evidence="3" id="KW-1185">Reference proteome</keyword>
<reference evidence="2 3" key="1">
    <citation type="submission" date="2018-02" db="EMBL/GenBank/DDBJ databases">
        <title>Genome sequence of the basidiomycete white-rot fungus Phlebia centrifuga.</title>
        <authorList>
            <person name="Granchi Z."/>
            <person name="Peng M."/>
            <person name="de Vries R.P."/>
            <person name="Hilden K."/>
            <person name="Makela M.R."/>
            <person name="Grigoriev I."/>
            <person name="Riley R."/>
        </authorList>
    </citation>
    <scope>NUCLEOTIDE SEQUENCE [LARGE SCALE GENOMIC DNA]</scope>
    <source>
        <strain evidence="2 3">FBCC195</strain>
    </source>
</reference>